<dbReference type="InterPro" id="IPR058752">
    <property type="entry name" value="RDRP_C_head"/>
</dbReference>
<dbReference type="GO" id="GO:0030422">
    <property type="term" value="P:siRNA processing"/>
    <property type="evidence" value="ECO:0007669"/>
    <property type="project" value="TreeGrafter"/>
</dbReference>
<keyword evidence="5 8" id="KW-0694">RNA-binding</keyword>
<comment type="similarity">
    <text evidence="1 8">Belongs to the RdRP family.</text>
</comment>
<keyword evidence="4 8" id="KW-0548">Nucleotidyltransferase</keyword>
<dbReference type="OrthoDB" id="97541at2759"/>
<dbReference type="AlphaFoldDB" id="A0A1V9ZTM2"/>
<evidence type="ECO:0000256" key="3">
    <source>
        <dbReference type="ARBA" id="ARBA00022679"/>
    </source>
</evidence>
<feature type="domain" description="RDRP core" evidence="9">
    <location>
        <begin position="425"/>
        <end position="967"/>
    </location>
</feature>
<evidence type="ECO:0000256" key="1">
    <source>
        <dbReference type="ARBA" id="ARBA00005762"/>
    </source>
</evidence>
<evidence type="ECO:0000259" key="9">
    <source>
        <dbReference type="Pfam" id="PF05183"/>
    </source>
</evidence>
<dbReference type="GO" id="GO:0003968">
    <property type="term" value="F:RNA-directed RNA polymerase activity"/>
    <property type="evidence" value="ECO:0007669"/>
    <property type="project" value="UniProtKB-KW"/>
</dbReference>
<dbReference type="GO" id="GO:0031380">
    <property type="term" value="C:nuclear RNA-directed RNA polymerase complex"/>
    <property type="evidence" value="ECO:0007669"/>
    <property type="project" value="TreeGrafter"/>
</dbReference>
<dbReference type="SUPFAM" id="SSF54928">
    <property type="entry name" value="RNA-binding domain, RBD"/>
    <property type="match status" value="1"/>
</dbReference>
<keyword evidence="2 8" id="KW-0696">RNA-directed RNA polymerase</keyword>
<keyword evidence="6" id="KW-0943">RNA-mediated gene silencing</keyword>
<dbReference type="Pfam" id="PF05183">
    <property type="entry name" value="RdRP"/>
    <property type="match status" value="1"/>
</dbReference>
<evidence type="ECO:0000256" key="2">
    <source>
        <dbReference type="ARBA" id="ARBA00022484"/>
    </source>
</evidence>
<dbReference type="PANTHER" id="PTHR23079">
    <property type="entry name" value="RNA-DEPENDENT RNA POLYMERASE"/>
    <property type="match status" value="1"/>
</dbReference>
<dbReference type="InterPro" id="IPR007855">
    <property type="entry name" value="RDRP"/>
</dbReference>
<sequence length="1129" mass="124966">MATEKIVVDAMAAAKESKLAEASLGYAVANCCVAREAAAMPIYTAIVTNFDYKLSSQHIVAFCEEHDVCDIVRCEIKSSTSKKRQTKRAIVSLTSRAGIEQLLRLHGLSWFRRKLYVKESKDPRLQALVRDKLTHRFDASVFHVLAARDEADKVPPRYTATEGVSFIANGRSLHAFAIEFGPTYRIEFKASVVVACNVGTNALGQSVMALELRQPPLCFTSKSTSADSLPDFELLTIANCFDTNTRTLWERDFSSSDSETPWARTTDPSTTKAFGHYLCYELTLPGVTAPKLCSLLRDFGMEHVTNDPVSLMAFPSAPRGAALPKNDWSGGFDALFDSLPFAMRYAVHVLISQHAIALTHTAQVLRLVAALRKTRASVAAIMRFAHLPRRRRASGWLDLLDLLDSVPMPEKPDPPGTLRVRRVLVTPLRIVAEAPDIDVSNRVLRTYAAHHDRFVRVTFVDESYGSVHQAKNDDDIAARLKAIVKDGFYLAGEHYVFLGYSNSQLRSQSCWFYRPPKLHGSEPTVSTIYTSLGNFREIPTAGKRGARLGQAFSGTKSAVTVPVGHTIALPDVERQQFCFSDGVGTIAPTLAASVAAALQLPDVPSAFQIRYAGYKGVVTVDPTLPPNALLGLRPSMRKFESQHEGLEICSTATRLGCYLNRQMITVLSARGIPDAAFLSLYTNMIAALDKCLDNITAARLLVAQHDPASLVAKLLAAGVPLEDRHVFEWIAALRNRLLTQVQSKARIFVPQAIALVGVFDETGTLPAGCVFFQSRGLVPPFGTTVVVGRNPCLHPGDIQRFVLMDIPGLRHLFDVLVFSAHGDRPAPDMLAGGDLDGDLYFCIWDPSLVPTTSYAPMLAAPAAVAPQATSGSMDVVGQFFLDYMMNDNLGQIANRHVVICDRSLLGACDPTALAFAQAHAIAVDYAKSGVPAAVPRVHDLTKYPDFMEKSDWESYESPTVLGQIYRRAKSARLSQSKWRPHIDEANPAVLVPGFEAYLDDARDIFMDYSYALYDIACRFEIETEIELVSGHIRTMSRKLMRTHGGRYPEDALERIRLAVRRVQKEYTAVFWSEFDEDTEPTDEEVLRKAAAWYFASYTFKWSTGDLPYLSFAWLPLEPMIHLFQWMNTP</sequence>
<reference evidence="11 12" key="1">
    <citation type="journal article" date="2014" name="Genome Biol. Evol.">
        <title>The secreted proteins of Achlya hypogyna and Thraustotheca clavata identify the ancestral oomycete secretome and reveal gene acquisitions by horizontal gene transfer.</title>
        <authorList>
            <person name="Misner I."/>
            <person name="Blouin N."/>
            <person name="Leonard G."/>
            <person name="Richards T.A."/>
            <person name="Lane C.E."/>
        </authorList>
    </citation>
    <scope>NUCLEOTIDE SEQUENCE [LARGE SCALE GENOMIC DNA]</scope>
    <source>
        <strain evidence="11 12">ATCC 48635</strain>
    </source>
</reference>
<comment type="catalytic activity">
    <reaction evidence="7 8">
        <text>RNA(n) + a ribonucleoside 5'-triphosphate = RNA(n+1) + diphosphate</text>
        <dbReference type="Rhea" id="RHEA:21248"/>
        <dbReference type="Rhea" id="RHEA-COMP:14527"/>
        <dbReference type="Rhea" id="RHEA-COMP:17342"/>
        <dbReference type="ChEBI" id="CHEBI:33019"/>
        <dbReference type="ChEBI" id="CHEBI:61557"/>
        <dbReference type="ChEBI" id="CHEBI:140395"/>
        <dbReference type="EC" id="2.7.7.48"/>
    </reaction>
</comment>
<keyword evidence="3 8" id="KW-0808">Transferase</keyword>
<evidence type="ECO:0000256" key="8">
    <source>
        <dbReference type="RuleBase" id="RU363098"/>
    </source>
</evidence>
<evidence type="ECO:0000256" key="6">
    <source>
        <dbReference type="ARBA" id="ARBA00023158"/>
    </source>
</evidence>
<accession>A0A1V9ZTM2</accession>
<dbReference type="STRING" id="1202772.A0A1V9ZTM2"/>
<dbReference type="EC" id="2.7.7.48" evidence="8"/>
<protein>
    <recommendedName>
        <fullName evidence="8">RNA-dependent RNA polymerase</fullName>
        <ecNumber evidence="8">2.7.7.48</ecNumber>
    </recommendedName>
</protein>
<evidence type="ECO:0000313" key="11">
    <source>
        <dbReference type="EMBL" id="OQS01353.1"/>
    </source>
</evidence>
<evidence type="ECO:0000313" key="12">
    <source>
        <dbReference type="Proteomes" id="UP000243579"/>
    </source>
</evidence>
<organism evidence="11 12">
    <name type="scientific">Achlya hypogyna</name>
    <name type="common">Oomycete</name>
    <name type="synonym">Protoachlya hypogyna</name>
    <dbReference type="NCBI Taxonomy" id="1202772"/>
    <lineage>
        <taxon>Eukaryota</taxon>
        <taxon>Sar</taxon>
        <taxon>Stramenopiles</taxon>
        <taxon>Oomycota</taxon>
        <taxon>Saprolegniomycetes</taxon>
        <taxon>Saprolegniales</taxon>
        <taxon>Achlyaceae</taxon>
        <taxon>Achlya</taxon>
    </lineage>
</organism>
<proteinExistence type="inferred from homology"/>
<dbReference type="Proteomes" id="UP000243579">
    <property type="component" value="Unassembled WGS sequence"/>
</dbReference>
<evidence type="ECO:0000259" key="10">
    <source>
        <dbReference type="Pfam" id="PF26253"/>
    </source>
</evidence>
<feature type="domain" description="RDRP C-terminal head" evidence="10">
    <location>
        <begin position="991"/>
        <end position="1122"/>
    </location>
</feature>
<evidence type="ECO:0000256" key="7">
    <source>
        <dbReference type="ARBA" id="ARBA00048744"/>
    </source>
</evidence>
<dbReference type="Pfam" id="PF26253">
    <property type="entry name" value="RdRP_head"/>
    <property type="match status" value="1"/>
</dbReference>
<keyword evidence="12" id="KW-1185">Reference proteome</keyword>
<dbReference type="PANTHER" id="PTHR23079:SF55">
    <property type="entry name" value="RNA-DIRECTED RNA POLYMERASE"/>
    <property type="match status" value="1"/>
</dbReference>
<evidence type="ECO:0000256" key="4">
    <source>
        <dbReference type="ARBA" id="ARBA00022695"/>
    </source>
</evidence>
<dbReference type="EMBL" id="JNBR01000009">
    <property type="protein sequence ID" value="OQS01353.1"/>
    <property type="molecule type" value="Genomic_DNA"/>
</dbReference>
<gene>
    <name evidence="11" type="ORF">ACHHYP_01201</name>
</gene>
<name>A0A1V9ZTM2_ACHHY</name>
<dbReference type="InterPro" id="IPR035979">
    <property type="entry name" value="RBD_domain_sf"/>
</dbReference>
<comment type="caution">
    <text evidence="11">The sequence shown here is derived from an EMBL/GenBank/DDBJ whole genome shotgun (WGS) entry which is preliminary data.</text>
</comment>
<evidence type="ECO:0000256" key="5">
    <source>
        <dbReference type="ARBA" id="ARBA00022884"/>
    </source>
</evidence>
<dbReference type="GO" id="GO:0003723">
    <property type="term" value="F:RNA binding"/>
    <property type="evidence" value="ECO:0007669"/>
    <property type="project" value="UniProtKB-KW"/>
</dbReference>
<dbReference type="InterPro" id="IPR057596">
    <property type="entry name" value="RDRP_core"/>
</dbReference>